<organism evidence="1 2">
    <name type="scientific">Elysia crispata</name>
    <name type="common">lettuce slug</name>
    <dbReference type="NCBI Taxonomy" id="231223"/>
    <lineage>
        <taxon>Eukaryota</taxon>
        <taxon>Metazoa</taxon>
        <taxon>Spiralia</taxon>
        <taxon>Lophotrochozoa</taxon>
        <taxon>Mollusca</taxon>
        <taxon>Gastropoda</taxon>
        <taxon>Heterobranchia</taxon>
        <taxon>Euthyneura</taxon>
        <taxon>Panpulmonata</taxon>
        <taxon>Sacoglossa</taxon>
        <taxon>Placobranchoidea</taxon>
        <taxon>Plakobranchidae</taxon>
        <taxon>Elysia</taxon>
    </lineage>
</organism>
<dbReference type="PANTHER" id="PTHR37984:SF5">
    <property type="entry name" value="PROTEIN NYNRIN-LIKE"/>
    <property type="match status" value="1"/>
</dbReference>
<proteinExistence type="predicted"/>
<evidence type="ECO:0000313" key="1">
    <source>
        <dbReference type="EMBL" id="KAK3801337.1"/>
    </source>
</evidence>
<dbReference type="InterPro" id="IPR043502">
    <property type="entry name" value="DNA/RNA_pol_sf"/>
</dbReference>
<sequence>MREKRTPDMTSEPKSKTGCYSWRVVICDLVVRYVPGAGNPDDPDMTDMVGALTTRAQARQEVTHKPLTVPDTLKHTGVDRRELIRLQQDDEAIKRMGETAMSENRAGRTSFFEKRDGIVYRVYNDATRRGIRDDLNVPSCVAVVEDYDYEADKRHDQDNLTGDEQASEDLPEIGTWGQKEDVADVMFGEALTNGQNRELQLMVQRFSEIFSDRPGDTNLAEHRIDLTSDVPVHQTPYPVPFALKSSLKKGLQQMQDIGIIRKSDSPYASPVVVVKKKDESNRICIDFRRLNKIAVTDPLLVPSPAKFFLGMSEDK</sequence>
<dbReference type="Gene3D" id="3.10.10.10">
    <property type="entry name" value="HIV Type 1 Reverse Transcriptase, subunit A, domain 1"/>
    <property type="match status" value="1"/>
</dbReference>
<dbReference type="EMBL" id="JAWDGP010000333">
    <property type="protein sequence ID" value="KAK3801337.1"/>
    <property type="molecule type" value="Genomic_DNA"/>
</dbReference>
<name>A0AAE1B832_9GAST</name>
<keyword evidence="2" id="KW-1185">Reference proteome</keyword>
<dbReference type="AlphaFoldDB" id="A0AAE1B832"/>
<comment type="caution">
    <text evidence="1">The sequence shown here is derived from an EMBL/GenBank/DDBJ whole genome shotgun (WGS) entry which is preliminary data.</text>
</comment>
<dbReference type="PANTHER" id="PTHR37984">
    <property type="entry name" value="PROTEIN CBG26694"/>
    <property type="match status" value="1"/>
</dbReference>
<protein>
    <recommendedName>
        <fullName evidence="3">Reverse transcriptase</fullName>
    </recommendedName>
</protein>
<dbReference type="SUPFAM" id="SSF56672">
    <property type="entry name" value="DNA/RNA polymerases"/>
    <property type="match status" value="1"/>
</dbReference>
<dbReference type="InterPro" id="IPR050951">
    <property type="entry name" value="Retrovirus_Pol_polyprotein"/>
</dbReference>
<evidence type="ECO:0000313" key="2">
    <source>
        <dbReference type="Proteomes" id="UP001283361"/>
    </source>
</evidence>
<reference evidence="1" key="1">
    <citation type="journal article" date="2023" name="G3 (Bethesda)">
        <title>A reference genome for the long-term kleptoplast-retaining sea slug Elysia crispata morphotype clarki.</title>
        <authorList>
            <person name="Eastman K.E."/>
            <person name="Pendleton A.L."/>
            <person name="Shaikh M.A."/>
            <person name="Suttiyut T."/>
            <person name="Ogas R."/>
            <person name="Tomko P."/>
            <person name="Gavelis G."/>
            <person name="Widhalm J.R."/>
            <person name="Wisecaver J.H."/>
        </authorList>
    </citation>
    <scope>NUCLEOTIDE SEQUENCE</scope>
    <source>
        <strain evidence="1">ECLA1</strain>
    </source>
</reference>
<accession>A0AAE1B832</accession>
<gene>
    <name evidence="1" type="ORF">RRG08_049103</name>
</gene>
<evidence type="ECO:0008006" key="3">
    <source>
        <dbReference type="Google" id="ProtNLM"/>
    </source>
</evidence>
<dbReference type="Proteomes" id="UP001283361">
    <property type="component" value="Unassembled WGS sequence"/>
</dbReference>